<evidence type="ECO:0000259" key="5">
    <source>
        <dbReference type="PROSITE" id="PS50850"/>
    </source>
</evidence>
<evidence type="ECO:0000256" key="3">
    <source>
        <dbReference type="ARBA" id="ARBA00023136"/>
    </source>
</evidence>
<accession>A0ABP9LHC5</accession>
<reference evidence="7" key="1">
    <citation type="journal article" date="2019" name="Int. J. Syst. Evol. Microbiol.">
        <title>The Global Catalogue of Microorganisms (GCM) 10K type strain sequencing project: providing services to taxonomists for standard genome sequencing and annotation.</title>
        <authorList>
            <consortium name="The Broad Institute Genomics Platform"/>
            <consortium name="The Broad Institute Genome Sequencing Center for Infectious Disease"/>
            <person name="Wu L."/>
            <person name="Ma J."/>
        </authorList>
    </citation>
    <scope>NUCLEOTIDE SEQUENCE [LARGE SCALE GENOMIC DNA]</scope>
    <source>
        <strain evidence="7">JCM 18015</strain>
    </source>
</reference>
<keyword evidence="7" id="KW-1185">Reference proteome</keyword>
<dbReference type="InterPro" id="IPR036259">
    <property type="entry name" value="MFS_trans_sf"/>
</dbReference>
<feature type="transmembrane region" description="Helical" evidence="4">
    <location>
        <begin position="319"/>
        <end position="339"/>
    </location>
</feature>
<feature type="transmembrane region" description="Helical" evidence="4">
    <location>
        <begin position="74"/>
        <end position="95"/>
    </location>
</feature>
<feature type="transmembrane region" description="Helical" evidence="4">
    <location>
        <begin position="107"/>
        <end position="124"/>
    </location>
</feature>
<feature type="transmembrane region" description="Helical" evidence="4">
    <location>
        <begin position="42"/>
        <end position="67"/>
    </location>
</feature>
<evidence type="ECO:0000256" key="4">
    <source>
        <dbReference type="SAM" id="Phobius"/>
    </source>
</evidence>
<keyword evidence="3 4" id="KW-0472">Membrane</keyword>
<sequence>MTRQATPWPLIGALYLAGLVAAAQFAKVSVTLDALERAYPGAPVAFAVSGVAVMGVLFGVLAGGVVASLGPRRAILIALGVSAFAGALQASLPPFPVLMGLRVVEGAGHLGLVVAIPTLMAGLASDRDRPMVMGLWATFFGVGFSLTAVLAGESAGWVYGVHAGLAGLIAFVLWRMLPRGVSGERRAAPGLADHLAIYATPRLFAPALGHGIYAVLFLALVTYLPQALGAGWLAAVLPLAGLAGSLAAGLLARRIAPGRLVPFGFFLMAILFAATWAAGPLAPGLAVIAMAVSGVVAGAGFAAVPWLNDTAPDRALSNGALAQLGNVGTFSGTPLLAALGAGASLPFAIAIGVLGGAATLVAYRAATRALPVRG</sequence>
<dbReference type="InterPro" id="IPR011701">
    <property type="entry name" value="MFS"/>
</dbReference>
<feature type="transmembrane region" description="Helical" evidence="4">
    <location>
        <begin position="157"/>
        <end position="177"/>
    </location>
</feature>
<feature type="transmembrane region" description="Helical" evidence="4">
    <location>
        <begin position="203"/>
        <end position="224"/>
    </location>
</feature>
<organism evidence="6 7">
    <name type="scientific">[Roseibacterium] beibuensis</name>
    <dbReference type="NCBI Taxonomy" id="1193142"/>
    <lineage>
        <taxon>Bacteria</taxon>
        <taxon>Pseudomonadati</taxon>
        <taxon>Pseudomonadota</taxon>
        <taxon>Alphaproteobacteria</taxon>
        <taxon>Rhodobacterales</taxon>
        <taxon>Roseobacteraceae</taxon>
        <taxon>Roseicyclus</taxon>
    </lineage>
</organism>
<gene>
    <name evidence="6" type="ORF">GCM10023209_29710</name>
</gene>
<feature type="transmembrane region" description="Helical" evidence="4">
    <location>
        <begin position="131"/>
        <end position="151"/>
    </location>
</feature>
<keyword evidence="1 4" id="KW-0812">Transmembrane</keyword>
<dbReference type="InterPro" id="IPR020846">
    <property type="entry name" value="MFS_dom"/>
</dbReference>
<keyword evidence="2 4" id="KW-1133">Transmembrane helix</keyword>
<evidence type="ECO:0000313" key="7">
    <source>
        <dbReference type="Proteomes" id="UP001499910"/>
    </source>
</evidence>
<dbReference type="SUPFAM" id="SSF103473">
    <property type="entry name" value="MFS general substrate transporter"/>
    <property type="match status" value="1"/>
</dbReference>
<proteinExistence type="predicted"/>
<feature type="transmembrane region" description="Helical" evidence="4">
    <location>
        <begin position="345"/>
        <end position="363"/>
    </location>
</feature>
<dbReference type="EMBL" id="BAABHW010000005">
    <property type="protein sequence ID" value="GAA5078516.1"/>
    <property type="molecule type" value="Genomic_DNA"/>
</dbReference>
<dbReference type="Pfam" id="PF07690">
    <property type="entry name" value="MFS_1"/>
    <property type="match status" value="1"/>
</dbReference>
<dbReference type="PROSITE" id="PS50850">
    <property type="entry name" value="MFS"/>
    <property type="match status" value="1"/>
</dbReference>
<name>A0ABP9LHC5_9RHOB</name>
<comment type="caution">
    <text evidence="6">The sequence shown here is derived from an EMBL/GenBank/DDBJ whole genome shotgun (WGS) entry which is preliminary data.</text>
</comment>
<protein>
    <submittedName>
        <fullName evidence="6">MFS transporter</fullName>
    </submittedName>
</protein>
<evidence type="ECO:0000256" key="2">
    <source>
        <dbReference type="ARBA" id="ARBA00022989"/>
    </source>
</evidence>
<feature type="transmembrane region" description="Helical" evidence="4">
    <location>
        <begin position="260"/>
        <end position="279"/>
    </location>
</feature>
<dbReference type="Gene3D" id="1.20.1250.20">
    <property type="entry name" value="MFS general substrate transporter like domains"/>
    <property type="match status" value="2"/>
</dbReference>
<feature type="domain" description="Major facilitator superfamily (MFS) profile" evidence="5">
    <location>
        <begin position="1"/>
        <end position="367"/>
    </location>
</feature>
<dbReference type="RefSeq" id="WP_259552986.1">
    <property type="nucleotide sequence ID" value="NZ_BAABHW010000005.1"/>
</dbReference>
<feature type="transmembrane region" description="Helical" evidence="4">
    <location>
        <begin position="230"/>
        <end position="251"/>
    </location>
</feature>
<dbReference type="Proteomes" id="UP001499910">
    <property type="component" value="Unassembled WGS sequence"/>
</dbReference>
<evidence type="ECO:0000256" key="1">
    <source>
        <dbReference type="ARBA" id="ARBA00022692"/>
    </source>
</evidence>
<evidence type="ECO:0000313" key="6">
    <source>
        <dbReference type="EMBL" id="GAA5078516.1"/>
    </source>
</evidence>
<feature type="transmembrane region" description="Helical" evidence="4">
    <location>
        <begin position="285"/>
        <end position="307"/>
    </location>
</feature>